<accession>A0A9P8PD61</accession>
<protein>
    <submittedName>
        <fullName evidence="1">Uncharacterized protein</fullName>
    </submittedName>
</protein>
<comment type="caution">
    <text evidence="1">The sequence shown here is derived from an EMBL/GenBank/DDBJ whole genome shotgun (WGS) entry which is preliminary data.</text>
</comment>
<sequence>MWPFPLSLAESSLSTKNPWLASHTLTVLSNEPAAISFPSGEAATVVTPSSILRVSEHWPVNTSQILTVLSPEPETSLEPSGKKSNEYMSCSCPFKYFTIVLVARSQILMILSSAPVARNFPSGEKQTDLIYKSPVSVSYDPLELADDSSLNLATRSPVSTLKT</sequence>
<dbReference type="AlphaFoldDB" id="A0A9P8PD61"/>
<evidence type="ECO:0000313" key="1">
    <source>
        <dbReference type="EMBL" id="KAH3669682.1"/>
    </source>
</evidence>
<dbReference type="Proteomes" id="UP000788993">
    <property type="component" value="Unassembled WGS sequence"/>
</dbReference>
<reference evidence="1" key="2">
    <citation type="submission" date="2021-01" db="EMBL/GenBank/DDBJ databases">
        <authorList>
            <person name="Schikora-Tamarit M.A."/>
        </authorList>
    </citation>
    <scope>NUCLEOTIDE SEQUENCE</scope>
    <source>
        <strain evidence="1">NCAIM Y.01608</strain>
    </source>
</reference>
<name>A0A9P8PD61_9ASCO</name>
<keyword evidence="2" id="KW-1185">Reference proteome</keyword>
<proteinExistence type="predicted"/>
<dbReference type="EMBL" id="JAEUBD010000983">
    <property type="protein sequence ID" value="KAH3669682.1"/>
    <property type="molecule type" value="Genomic_DNA"/>
</dbReference>
<evidence type="ECO:0000313" key="2">
    <source>
        <dbReference type="Proteomes" id="UP000788993"/>
    </source>
</evidence>
<organism evidence="1 2">
    <name type="scientific">Ogataea polymorpha</name>
    <dbReference type="NCBI Taxonomy" id="460523"/>
    <lineage>
        <taxon>Eukaryota</taxon>
        <taxon>Fungi</taxon>
        <taxon>Dikarya</taxon>
        <taxon>Ascomycota</taxon>
        <taxon>Saccharomycotina</taxon>
        <taxon>Pichiomycetes</taxon>
        <taxon>Pichiales</taxon>
        <taxon>Pichiaceae</taxon>
        <taxon>Ogataea</taxon>
    </lineage>
</organism>
<reference evidence="1" key="1">
    <citation type="journal article" date="2021" name="Open Biol.">
        <title>Shared evolutionary footprints suggest mitochondrial oxidative damage underlies multiple complex I losses in fungi.</title>
        <authorList>
            <person name="Schikora-Tamarit M.A."/>
            <person name="Marcet-Houben M."/>
            <person name="Nosek J."/>
            <person name="Gabaldon T."/>
        </authorList>
    </citation>
    <scope>NUCLEOTIDE SEQUENCE</scope>
    <source>
        <strain evidence="1">NCAIM Y.01608</strain>
    </source>
</reference>
<gene>
    <name evidence="1" type="ORF">OGATHE_002494</name>
</gene>